<dbReference type="GO" id="GO:0046872">
    <property type="term" value="F:metal ion binding"/>
    <property type="evidence" value="ECO:0007669"/>
    <property type="project" value="UniProtKB-KW"/>
</dbReference>
<feature type="transmembrane region" description="Helical" evidence="8">
    <location>
        <begin position="96"/>
        <end position="114"/>
    </location>
</feature>
<keyword evidence="4 8" id="KW-0812">Transmembrane</keyword>
<evidence type="ECO:0000256" key="7">
    <source>
        <dbReference type="PIRSR" id="PIRSR604254-1"/>
    </source>
</evidence>
<dbReference type="PANTHER" id="PTHR20855">
    <property type="entry name" value="ADIPOR/PROGESTIN RECEPTOR-RELATED"/>
    <property type="match status" value="1"/>
</dbReference>
<dbReference type="NCBIfam" id="TIGR01065">
    <property type="entry name" value="hlyIII"/>
    <property type="match status" value="1"/>
</dbReference>
<evidence type="ECO:0000256" key="6">
    <source>
        <dbReference type="ARBA" id="ARBA00023136"/>
    </source>
</evidence>
<feature type="binding site" evidence="7">
    <location>
        <position position="205"/>
    </location>
    <ligand>
        <name>Zn(2+)</name>
        <dbReference type="ChEBI" id="CHEBI:29105"/>
    </ligand>
</feature>
<dbReference type="PANTHER" id="PTHR20855:SF3">
    <property type="entry name" value="LD03007P"/>
    <property type="match status" value="1"/>
</dbReference>
<organism evidence="9 10">
    <name type="scientific">Salinimicrobium marinum</name>
    <dbReference type="NCBI Taxonomy" id="680283"/>
    <lineage>
        <taxon>Bacteria</taxon>
        <taxon>Pseudomonadati</taxon>
        <taxon>Bacteroidota</taxon>
        <taxon>Flavobacteriia</taxon>
        <taxon>Flavobacteriales</taxon>
        <taxon>Flavobacteriaceae</taxon>
        <taxon>Salinimicrobium</taxon>
    </lineage>
</organism>
<feature type="transmembrane region" description="Helical" evidence="8">
    <location>
        <begin position="175"/>
        <end position="192"/>
    </location>
</feature>
<comment type="subcellular location">
    <subcellularLocation>
        <location evidence="1">Cell membrane</location>
        <topology evidence="1">Multi-pass membrane protein</topology>
    </subcellularLocation>
</comment>
<keyword evidence="7" id="KW-0862">Zinc</keyword>
<dbReference type="EMBL" id="BMXB01000004">
    <property type="protein sequence ID" value="GHA34476.1"/>
    <property type="molecule type" value="Genomic_DNA"/>
</dbReference>
<dbReference type="Pfam" id="PF03006">
    <property type="entry name" value="HlyIII"/>
    <property type="match status" value="1"/>
</dbReference>
<dbReference type="InterPro" id="IPR005744">
    <property type="entry name" value="Hy-lIII"/>
</dbReference>
<evidence type="ECO:0000313" key="9">
    <source>
        <dbReference type="EMBL" id="GHA34476.1"/>
    </source>
</evidence>
<accession>A0A918VXF3</accession>
<comment type="similarity">
    <text evidence="2">Belongs to the UPF0073 (Hly-III) family.</text>
</comment>
<feature type="transmembrane region" description="Helical" evidence="8">
    <location>
        <begin position="120"/>
        <end position="140"/>
    </location>
</feature>
<gene>
    <name evidence="9" type="ORF">GCM10007103_14890</name>
</gene>
<keyword evidence="10" id="KW-1185">Reference proteome</keyword>
<evidence type="ECO:0000256" key="4">
    <source>
        <dbReference type="ARBA" id="ARBA00022692"/>
    </source>
</evidence>
<protein>
    <submittedName>
        <fullName evidence="9">Hemolysin</fullName>
    </submittedName>
</protein>
<keyword evidence="6 8" id="KW-0472">Membrane</keyword>
<feature type="transmembrane region" description="Helical" evidence="8">
    <location>
        <begin position="204"/>
        <end position="223"/>
    </location>
</feature>
<keyword evidence="5 8" id="KW-1133">Transmembrane helix</keyword>
<evidence type="ECO:0000256" key="5">
    <source>
        <dbReference type="ARBA" id="ARBA00022989"/>
    </source>
</evidence>
<feature type="binding site" evidence="7">
    <location>
        <position position="79"/>
    </location>
    <ligand>
        <name>Zn(2+)</name>
        <dbReference type="ChEBI" id="CHEBI:29105"/>
    </ligand>
</feature>
<name>A0A918VXF3_9FLAO</name>
<feature type="transmembrane region" description="Helical" evidence="8">
    <location>
        <begin position="55"/>
        <end position="75"/>
    </location>
</feature>
<evidence type="ECO:0000256" key="2">
    <source>
        <dbReference type="ARBA" id="ARBA00008488"/>
    </source>
</evidence>
<evidence type="ECO:0000256" key="8">
    <source>
        <dbReference type="SAM" id="Phobius"/>
    </source>
</evidence>
<evidence type="ECO:0000313" key="10">
    <source>
        <dbReference type="Proteomes" id="UP000610456"/>
    </source>
</evidence>
<comment type="caution">
    <text evidence="9">The sequence shown here is derived from an EMBL/GenBank/DDBJ whole genome shotgun (WGS) entry which is preliminary data.</text>
</comment>
<reference evidence="9" key="2">
    <citation type="submission" date="2020-09" db="EMBL/GenBank/DDBJ databases">
        <authorList>
            <person name="Sun Q."/>
            <person name="Kim S."/>
        </authorList>
    </citation>
    <scope>NUCLEOTIDE SEQUENCE</scope>
    <source>
        <strain evidence="9">KCTC 12719</strain>
    </source>
</reference>
<feature type="transmembrane region" description="Helical" evidence="8">
    <location>
        <begin position="26"/>
        <end position="49"/>
    </location>
</feature>
<dbReference type="GO" id="GO:0140911">
    <property type="term" value="F:pore-forming activity"/>
    <property type="evidence" value="ECO:0007669"/>
    <property type="project" value="InterPro"/>
</dbReference>
<keyword evidence="7" id="KW-0479">Metal-binding</keyword>
<keyword evidence="3" id="KW-1003">Cell membrane</keyword>
<dbReference type="GO" id="GO:0005886">
    <property type="term" value="C:plasma membrane"/>
    <property type="evidence" value="ECO:0007669"/>
    <property type="project" value="UniProtKB-SubCell"/>
</dbReference>
<feature type="binding site" evidence="7">
    <location>
        <position position="201"/>
    </location>
    <ligand>
        <name>Zn(2+)</name>
        <dbReference type="ChEBI" id="CHEBI:29105"/>
    </ligand>
</feature>
<dbReference type="InterPro" id="IPR004254">
    <property type="entry name" value="AdipoR/HlyIII-related"/>
</dbReference>
<feature type="transmembrane region" description="Helical" evidence="8">
    <location>
        <begin position="147"/>
        <end position="163"/>
    </location>
</feature>
<evidence type="ECO:0000256" key="3">
    <source>
        <dbReference type="ARBA" id="ARBA00022475"/>
    </source>
</evidence>
<sequence>MNYSFISRAYTMSKDQKTYPPFEEKLNVISHAFGLGLSILGLVLLVWRASKLGETVHLVSFSIFGASMILLYAASTFYHNAKKPGWRYKLNILDHASIYILIAGTYTPFSLVTLQGTTGWIIFGTIWGMALAGAILKLFFIGKYRTLSTIMYVVMGWIIVFAVKPLVDNLSVEGLLWLAAGGIAYTIGALFFSMDRIKFNHAIFHVFVLLGTFCHFISIYLYVLT</sequence>
<dbReference type="AlphaFoldDB" id="A0A918VXF3"/>
<evidence type="ECO:0000256" key="1">
    <source>
        <dbReference type="ARBA" id="ARBA00004651"/>
    </source>
</evidence>
<reference evidence="9" key="1">
    <citation type="journal article" date="2014" name="Int. J. Syst. Evol. Microbiol.">
        <title>Complete genome sequence of Corynebacterium casei LMG S-19264T (=DSM 44701T), isolated from a smear-ripened cheese.</title>
        <authorList>
            <consortium name="US DOE Joint Genome Institute (JGI-PGF)"/>
            <person name="Walter F."/>
            <person name="Albersmeier A."/>
            <person name="Kalinowski J."/>
            <person name="Ruckert C."/>
        </authorList>
    </citation>
    <scope>NUCLEOTIDE SEQUENCE</scope>
    <source>
        <strain evidence="9">KCTC 12719</strain>
    </source>
</reference>
<proteinExistence type="inferred from homology"/>
<dbReference type="Proteomes" id="UP000610456">
    <property type="component" value="Unassembled WGS sequence"/>
</dbReference>
<dbReference type="RefSeq" id="WP_229793695.1">
    <property type="nucleotide sequence ID" value="NZ_BMXB01000004.1"/>
</dbReference>